<accession>A0A3A1QZB8</accession>
<reference evidence="2 3" key="1">
    <citation type="submission" date="2018-09" db="EMBL/GenBank/DDBJ databases">
        <title>Bacillus saliacetes sp. nov., isolated from Thai shrimp paste (Ka-pi).</title>
        <authorList>
            <person name="Daroonpunt R."/>
            <person name="Tanasupawat S."/>
            <person name="Yiamsombut S."/>
        </authorList>
    </citation>
    <scope>NUCLEOTIDE SEQUENCE [LARGE SCALE GENOMIC DNA]</scope>
    <source>
        <strain evidence="2 3">SKP7-4</strain>
    </source>
</reference>
<protein>
    <submittedName>
        <fullName evidence="2">Uncharacterized protein</fullName>
    </submittedName>
</protein>
<organism evidence="2 3">
    <name type="scientific">Bacillus salacetis</name>
    <dbReference type="NCBI Taxonomy" id="2315464"/>
    <lineage>
        <taxon>Bacteria</taxon>
        <taxon>Bacillati</taxon>
        <taxon>Bacillota</taxon>
        <taxon>Bacilli</taxon>
        <taxon>Bacillales</taxon>
        <taxon>Bacillaceae</taxon>
        <taxon>Bacillus</taxon>
    </lineage>
</organism>
<dbReference type="EMBL" id="QXIR01000011">
    <property type="protein sequence ID" value="RIW34291.1"/>
    <property type="molecule type" value="Genomic_DNA"/>
</dbReference>
<evidence type="ECO:0000313" key="2">
    <source>
        <dbReference type="EMBL" id="RIW34291.1"/>
    </source>
</evidence>
<proteinExistence type="predicted"/>
<keyword evidence="3" id="KW-1185">Reference proteome</keyword>
<sequence length="83" mass="9557">MSFRNAGWFQFKHAGGWSSNSRNAKQKGTLRGHPRGLLNTLDDLLFSEKGQYDDSHVRLYDTSHQDTKLSSFVKIPPYHLILH</sequence>
<evidence type="ECO:0000256" key="1">
    <source>
        <dbReference type="SAM" id="MobiDB-lite"/>
    </source>
</evidence>
<name>A0A3A1QZB8_9BACI</name>
<dbReference type="AlphaFoldDB" id="A0A3A1QZB8"/>
<dbReference type="Proteomes" id="UP000265801">
    <property type="component" value="Unassembled WGS sequence"/>
</dbReference>
<feature type="region of interest" description="Disordered" evidence="1">
    <location>
        <begin position="13"/>
        <end position="34"/>
    </location>
</feature>
<gene>
    <name evidence="2" type="ORF">D3H55_09930</name>
</gene>
<evidence type="ECO:0000313" key="3">
    <source>
        <dbReference type="Proteomes" id="UP000265801"/>
    </source>
</evidence>
<comment type="caution">
    <text evidence="2">The sequence shown here is derived from an EMBL/GenBank/DDBJ whole genome shotgun (WGS) entry which is preliminary data.</text>
</comment>
<feature type="compositionally biased region" description="Basic residues" evidence="1">
    <location>
        <begin position="24"/>
        <end position="34"/>
    </location>
</feature>
<dbReference type="RefSeq" id="WP_119546758.1">
    <property type="nucleotide sequence ID" value="NZ_QXIR01000011.1"/>
</dbReference>